<dbReference type="InterPro" id="IPR000183">
    <property type="entry name" value="Orn/DAP/Arg_de-COase"/>
</dbReference>
<dbReference type="SUPFAM" id="SSF51419">
    <property type="entry name" value="PLP-binding barrel"/>
    <property type="match status" value="1"/>
</dbReference>
<keyword evidence="2" id="KW-0210">Decarboxylase</keyword>
<gene>
    <name evidence="6" type="ORF">MNBD_DELTA01-486</name>
</gene>
<dbReference type="HAMAP" id="MF_02120">
    <property type="entry name" value="LysA"/>
    <property type="match status" value="1"/>
</dbReference>
<dbReference type="GO" id="GO:0008836">
    <property type="term" value="F:diaminopimelate decarboxylase activity"/>
    <property type="evidence" value="ECO:0007669"/>
    <property type="project" value="UniProtKB-EC"/>
</dbReference>
<evidence type="ECO:0000256" key="4">
    <source>
        <dbReference type="ARBA" id="ARBA00023239"/>
    </source>
</evidence>
<dbReference type="Pfam" id="PF02784">
    <property type="entry name" value="Orn_Arg_deC_N"/>
    <property type="match status" value="1"/>
</dbReference>
<evidence type="ECO:0000259" key="5">
    <source>
        <dbReference type="Pfam" id="PF02784"/>
    </source>
</evidence>
<dbReference type="InterPro" id="IPR022657">
    <property type="entry name" value="De-COase2_CS"/>
</dbReference>
<evidence type="ECO:0000256" key="3">
    <source>
        <dbReference type="ARBA" id="ARBA00022898"/>
    </source>
</evidence>
<dbReference type="GO" id="GO:0009089">
    <property type="term" value="P:lysine biosynthetic process via diaminopimelate"/>
    <property type="evidence" value="ECO:0007669"/>
    <property type="project" value="InterPro"/>
</dbReference>
<evidence type="ECO:0000313" key="6">
    <source>
        <dbReference type="EMBL" id="VAV84028.1"/>
    </source>
</evidence>
<proteinExistence type="inferred from homology"/>
<keyword evidence="3" id="KW-0663">Pyridoxal phosphate</keyword>
<dbReference type="EC" id="4.1.1.20" evidence="6"/>
<name>A0A3B0R837_9ZZZZ</name>
<dbReference type="Gene3D" id="3.20.20.10">
    <property type="entry name" value="Alanine racemase"/>
    <property type="match status" value="1"/>
</dbReference>
<dbReference type="SUPFAM" id="SSF50621">
    <property type="entry name" value="Alanine racemase C-terminal domain-like"/>
    <property type="match status" value="1"/>
</dbReference>
<dbReference type="InterPro" id="IPR009006">
    <property type="entry name" value="Ala_racemase/Decarboxylase_C"/>
</dbReference>
<dbReference type="InterPro" id="IPR029066">
    <property type="entry name" value="PLP-binding_barrel"/>
</dbReference>
<evidence type="ECO:0000256" key="2">
    <source>
        <dbReference type="ARBA" id="ARBA00022793"/>
    </source>
</evidence>
<dbReference type="EMBL" id="UOEA01000059">
    <property type="protein sequence ID" value="VAV84028.1"/>
    <property type="molecule type" value="Genomic_DNA"/>
</dbReference>
<keyword evidence="4 6" id="KW-0456">Lyase</keyword>
<dbReference type="NCBIfam" id="TIGR01048">
    <property type="entry name" value="lysA"/>
    <property type="match status" value="1"/>
</dbReference>
<dbReference type="Gene3D" id="2.40.37.10">
    <property type="entry name" value="Lyase, Ornithine Decarboxylase, Chain A, domain 1"/>
    <property type="match status" value="1"/>
</dbReference>
<dbReference type="PRINTS" id="PR01181">
    <property type="entry name" value="DAPDCRBXLASE"/>
</dbReference>
<organism evidence="6">
    <name type="scientific">hydrothermal vent metagenome</name>
    <dbReference type="NCBI Taxonomy" id="652676"/>
    <lineage>
        <taxon>unclassified sequences</taxon>
        <taxon>metagenomes</taxon>
        <taxon>ecological metagenomes</taxon>
    </lineage>
</organism>
<dbReference type="PROSITE" id="PS00879">
    <property type="entry name" value="ODR_DC_2_2"/>
    <property type="match status" value="1"/>
</dbReference>
<dbReference type="PANTHER" id="PTHR43727">
    <property type="entry name" value="DIAMINOPIMELATE DECARBOXYLASE"/>
    <property type="match status" value="1"/>
</dbReference>
<sequence length="424" mass="46713">MHFFKYKGKRLYAEGVPVEKIAQEVGTPVFIYSRKTLARHYKAYADAFKKTPHLICYSVKANSNLAVLKTFDDLGSGFDIVSAGELARVIKAGGDTGKVVFSGVGKRDDEIEYAIKKNILMFNVESPQELRAVDRIAGRLKKRAGVAIRVNPDVNPKTHPYISTGLKKNKFGIETGAAIEEYIFARDNLKNIELLGVDCHIGSQITQITPFTDAIAKTKKLIKTLRKEGIDIKYLNLGGGLGITYKDEVPPHPSRYGEAVIKKTKDLGVTLIFEPGRSMVGNAGILATRVTYTKKGSTKNFTIMDAGMNDLPRPSLYGSYHAVEPVRLAGRKKPQLVEGDVVGPICESGDFLGQDLKIEETEPGGLLAVMSAGAYCFTMSSNYNSRPRAAEVMVDGKDYFVVRKRESIADLMRGESMPDRLFKK</sequence>
<dbReference type="PRINTS" id="PR01179">
    <property type="entry name" value="ODADCRBXLASE"/>
</dbReference>
<dbReference type="PANTHER" id="PTHR43727:SF2">
    <property type="entry name" value="GROUP IV DECARBOXYLASE"/>
    <property type="match status" value="1"/>
</dbReference>
<dbReference type="FunFam" id="3.20.20.10:FF:000003">
    <property type="entry name" value="Diaminopimelate decarboxylase"/>
    <property type="match status" value="1"/>
</dbReference>
<reference evidence="6" key="1">
    <citation type="submission" date="2018-06" db="EMBL/GenBank/DDBJ databases">
        <authorList>
            <person name="Zhirakovskaya E."/>
        </authorList>
    </citation>
    <scope>NUCLEOTIDE SEQUENCE</scope>
</reference>
<feature type="domain" description="Orn/DAP/Arg decarboxylase 2 N-terminal" evidence="5">
    <location>
        <begin position="36"/>
        <end position="280"/>
    </location>
</feature>
<dbReference type="AlphaFoldDB" id="A0A3B0R837"/>
<dbReference type="InterPro" id="IPR022644">
    <property type="entry name" value="De-COase2_N"/>
</dbReference>
<accession>A0A3B0R837</accession>
<dbReference type="InterPro" id="IPR002986">
    <property type="entry name" value="DAP_deCOOHase_LysA"/>
</dbReference>
<dbReference type="CDD" id="cd06828">
    <property type="entry name" value="PLPDE_III_DapDC"/>
    <property type="match status" value="1"/>
</dbReference>
<evidence type="ECO:0000256" key="1">
    <source>
        <dbReference type="ARBA" id="ARBA00001933"/>
    </source>
</evidence>
<comment type="cofactor">
    <cofactor evidence="1">
        <name>pyridoxal 5'-phosphate</name>
        <dbReference type="ChEBI" id="CHEBI:597326"/>
    </cofactor>
</comment>
<protein>
    <submittedName>
        <fullName evidence="6">Diaminopimelate decarboxylase</fullName>
        <ecNumber evidence="6">4.1.1.20</ecNumber>
    </submittedName>
</protein>